<evidence type="ECO:0000313" key="8">
    <source>
        <dbReference type="Proteomes" id="UP001457282"/>
    </source>
</evidence>
<evidence type="ECO:0000259" key="6">
    <source>
        <dbReference type="PROSITE" id="PS51005"/>
    </source>
</evidence>
<dbReference type="AlphaFoldDB" id="A0AAW1WF51"/>
<protein>
    <recommendedName>
        <fullName evidence="6">NAC domain-containing protein</fullName>
    </recommendedName>
</protein>
<feature type="chain" id="PRO_5043889762" description="NAC domain-containing protein" evidence="5">
    <location>
        <begin position="24"/>
        <end position="111"/>
    </location>
</feature>
<comment type="caution">
    <text evidence="7">The sequence shown here is derived from an EMBL/GenBank/DDBJ whole genome shotgun (WGS) entry which is preliminary data.</text>
</comment>
<dbReference type="PROSITE" id="PS51005">
    <property type="entry name" value="NAC"/>
    <property type="match status" value="1"/>
</dbReference>
<name>A0AAW1WF51_RUBAR</name>
<dbReference type="SUPFAM" id="SSF101941">
    <property type="entry name" value="NAC domain"/>
    <property type="match status" value="1"/>
</dbReference>
<dbReference type="EMBL" id="JBEDUW010000006">
    <property type="protein sequence ID" value="KAK9922511.1"/>
    <property type="molecule type" value="Genomic_DNA"/>
</dbReference>
<dbReference type="Proteomes" id="UP001457282">
    <property type="component" value="Unassembled WGS sequence"/>
</dbReference>
<dbReference type="InterPro" id="IPR003441">
    <property type="entry name" value="NAC-dom"/>
</dbReference>
<accession>A0AAW1WF51</accession>
<sequence length="111" mass="12731">MALVELRWLCVVLAFLPHQHVGCFCLHSLLLGFYRHRFLDLGSLHLLSGDGLLDHDVACDIGYRFEPTEQELLLYYLYNKVNGTQIACNAVMECDLYGRRRSMEAAIPSNR</sequence>
<feature type="signal peptide" evidence="5">
    <location>
        <begin position="1"/>
        <end position="23"/>
    </location>
</feature>
<evidence type="ECO:0000313" key="7">
    <source>
        <dbReference type="EMBL" id="KAK9922511.1"/>
    </source>
</evidence>
<proteinExistence type="predicted"/>
<dbReference type="GO" id="GO:0006355">
    <property type="term" value="P:regulation of DNA-templated transcription"/>
    <property type="evidence" value="ECO:0007669"/>
    <property type="project" value="InterPro"/>
</dbReference>
<evidence type="ECO:0000256" key="1">
    <source>
        <dbReference type="ARBA" id="ARBA00023015"/>
    </source>
</evidence>
<reference evidence="7 8" key="1">
    <citation type="journal article" date="2023" name="G3 (Bethesda)">
        <title>A chromosome-length genome assembly and annotation of blackberry (Rubus argutus, cv. 'Hillquist').</title>
        <authorList>
            <person name="Bruna T."/>
            <person name="Aryal R."/>
            <person name="Dudchenko O."/>
            <person name="Sargent D.J."/>
            <person name="Mead D."/>
            <person name="Buti M."/>
            <person name="Cavallini A."/>
            <person name="Hytonen T."/>
            <person name="Andres J."/>
            <person name="Pham M."/>
            <person name="Weisz D."/>
            <person name="Mascagni F."/>
            <person name="Usai G."/>
            <person name="Natali L."/>
            <person name="Bassil N."/>
            <person name="Fernandez G.E."/>
            <person name="Lomsadze A."/>
            <person name="Armour M."/>
            <person name="Olukolu B."/>
            <person name="Poorten T."/>
            <person name="Britton C."/>
            <person name="Davik J."/>
            <person name="Ashrafi H."/>
            <person name="Aiden E.L."/>
            <person name="Borodovsky M."/>
            <person name="Worthington M."/>
        </authorList>
    </citation>
    <scope>NUCLEOTIDE SEQUENCE [LARGE SCALE GENOMIC DNA]</scope>
    <source>
        <strain evidence="7">PI 553951</strain>
    </source>
</reference>
<dbReference type="Pfam" id="PF02365">
    <property type="entry name" value="NAM"/>
    <property type="match status" value="1"/>
</dbReference>
<evidence type="ECO:0000256" key="2">
    <source>
        <dbReference type="ARBA" id="ARBA00023125"/>
    </source>
</evidence>
<keyword evidence="5" id="KW-0732">Signal</keyword>
<keyword evidence="4" id="KW-0539">Nucleus</keyword>
<feature type="domain" description="NAC" evidence="6">
    <location>
        <begin position="59"/>
        <end position="111"/>
    </location>
</feature>
<evidence type="ECO:0000256" key="5">
    <source>
        <dbReference type="SAM" id="SignalP"/>
    </source>
</evidence>
<keyword evidence="8" id="KW-1185">Reference proteome</keyword>
<keyword evidence="2" id="KW-0238">DNA-binding</keyword>
<gene>
    <name evidence="7" type="ORF">M0R45_030973</name>
</gene>
<keyword evidence="1" id="KW-0805">Transcription regulation</keyword>
<evidence type="ECO:0000256" key="3">
    <source>
        <dbReference type="ARBA" id="ARBA00023163"/>
    </source>
</evidence>
<organism evidence="7 8">
    <name type="scientific">Rubus argutus</name>
    <name type="common">Southern blackberry</name>
    <dbReference type="NCBI Taxonomy" id="59490"/>
    <lineage>
        <taxon>Eukaryota</taxon>
        <taxon>Viridiplantae</taxon>
        <taxon>Streptophyta</taxon>
        <taxon>Embryophyta</taxon>
        <taxon>Tracheophyta</taxon>
        <taxon>Spermatophyta</taxon>
        <taxon>Magnoliopsida</taxon>
        <taxon>eudicotyledons</taxon>
        <taxon>Gunneridae</taxon>
        <taxon>Pentapetalae</taxon>
        <taxon>rosids</taxon>
        <taxon>fabids</taxon>
        <taxon>Rosales</taxon>
        <taxon>Rosaceae</taxon>
        <taxon>Rosoideae</taxon>
        <taxon>Rosoideae incertae sedis</taxon>
        <taxon>Rubus</taxon>
    </lineage>
</organism>
<keyword evidence="3" id="KW-0804">Transcription</keyword>
<dbReference type="GO" id="GO:0003677">
    <property type="term" value="F:DNA binding"/>
    <property type="evidence" value="ECO:0007669"/>
    <property type="project" value="UniProtKB-KW"/>
</dbReference>
<dbReference type="InterPro" id="IPR036093">
    <property type="entry name" value="NAC_dom_sf"/>
</dbReference>
<evidence type="ECO:0000256" key="4">
    <source>
        <dbReference type="ARBA" id="ARBA00023242"/>
    </source>
</evidence>